<proteinExistence type="predicted"/>
<dbReference type="InterPro" id="IPR002901">
    <property type="entry name" value="MGlyc_endo_b_GlcNAc-like_dom"/>
</dbReference>
<sequence length="325" mass="37041">MKTLKRVLMVLLCVVVSTGLQADEPIGSTAEQPLVPEPEKPRGRALGNAPAPRQVTLGSYHDLLKFFNRIGYTAERWQAGIREVPRIELTHIPKRWQQQSPSMPVQDKKNIFFRMVAPGILMANEKVRAERQMLLEKINHHNASDDEWLVALGKRYAVIDAASETLNHEQLAQLTRRVDVIPPSLSLAQAAEESNWGTSRFSIEGNALFGQWDFSGQGVKPKRPRKELGNYSVARFDNPQQSIEAYLLNLNTHWAYKKLRDKRAALRRENIRPSGWELANTLDLYSERRGDYIKSLHAIMSYNKLLPADDAYLWQKETIIVLPAP</sequence>
<dbReference type="InterPro" id="IPR053195">
    <property type="entry name" value="Bax-like"/>
</dbReference>
<organism evidence="4 5">
    <name type="scientific">Pseudomaricurvus hydrocarbonicus</name>
    <dbReference type="NCBI Taxonomy" id="1470433"/>
    <lineage>
        <taxon>Bacteria</taxon>
        <taxon>Pseudomonadati</taxon>
        <taxon>Pseudomonadota</taxon>
        <taxon>Gammaproteobacteria</taxon>
        <taxon>Cellvibrionales</taxon>
        <taxon>Cellvibrionaceae</taxon>
        <taxon>Pseudomaricurvus</taxon>
    </lineage>
</organism>
<keyword evidence="2" id="KW-0732">Signal</keyword>
<dbReference type="AlphaFoldDB" id="A0A9E5MNL4"/>
<reference evidence="4" key="1">
    <citation type="submission" date="2020-03" db="EMBL/GenBank/DDBJ databases">
        <authorList>
            <person name="Guo F."/>
        </authorList>
    </citation>
    <scope>NUCLEOTIDE SEQUENCE</scope>
    <source>
        <strain evidence="4">JCM 30134</strain>
    </source>
</reference>
<evidence type="ECO:0000256" key="2">
    <source>
        <dbReference type="SAM" id="SignalP"/>
    </source>
</evidence>
<dbReference type="Pfam" id="PF01832">
    <property type="entry name" value="Glucosaminidase"/>
    <property type="match status" value="1"/>
</dbReference>
<dbReference type="Proteomes" id="UP000787472">
    <property type="component" value="Unassembled WGS sequence"/>
</dbReference>
<dbReference type="EMBL" id="JAAONZ010000018">
    <property type="protein sequence ID" value="NHO67586.1"/>
    <property type="molecule type" value="Genomic_DNA"/>
</dbReference>
<dbReference type="PANTHER" id="PTHR40572:SF1">
    <property type="entry name" value="PROTEIN BAX"/>
    <property type="match status" value="1"/>
</dbReference>
<comment type="caution">
    <text evidence="4">The sequence shown here is derived from an EMBL/GenBank/DDBJ whole genome shotgun (WGS) entry which is preliminary data.</text>
</comment>
<feature type="region of interest" description="Disordered" evidence="1">
    <location>
        <begin position="27"/>
        <end position="51"/>
    </location>
</feature>
<evidence type="ECO:0000256" key="1">
    <source>
        <dbReference type="SAM" id="MobiDB-lite"/>
    </source>
</evidence>
<dbReference type="GO" id="GO:0004040">
    <property type="term" value="F:amidase activity"/>
    <property type="evidence" value="ECO:0007669"/>
    <property type="project" value="InterPro"/>
</dbReference>
<evidence type="ECO:0000259" key="3">
    <source>
        <dbReference type="Pfam" id="PF01832"/>
    </source>
</evidence>
<name>A0A9E5MNL4_9GAMM</name>
<accession>A0A9E5MNL4</accession>
<feature type="chain" id="PRO_5039315350" evidence="2">
    <location>
        <begin position="23"/>
        <end position="325"/>
    </location>
</feature>
<gene>
    <name evidence="4" type="ORF">G8770_18730</name>
</gene>
<dbReference type="PANTHER" id="PTHR40572">
    <property type="entry name" value="PROTEIN BAX"/>
    <property type="match status" value="1"/>
</dbReference>
<protein>
    <submittedName>
        <fullName evidence="4">Glucosaminidase</fullName>
    </submittedName>
</protein>
<dbReference type="Gene3D" id="1.10.530.10">
    <property type="match status" value="1"/>
</dbReference>
<evidence type="ECO:0000313" key="4">
    <source>
        <dbReference type="EMBL" id="NHO67586.1"/>
    </source>
</evidence>
<dbReference type="RefSeq" id="WP_167190553.1">
    <property type="nucleotide sequence ID" value="NZ_JAAONZ010000018.1"/>
</dbReference>
<feature type="domain" description="Mannosyl-glycoprotein endo-beta-N-acetylglucosamidase-like" evidence="3">
    <location>
        <begin position="172"/>
        <end position="263"/>
    </location>
</feature>
<feature type="signal peptide" evidence="2">
    <location>
        <begin position="1"/>
        <end position="22"/>
    </location>
</feature>
<keyword evidence="5" id="KW-1185">Reference proteome</keyword>
<evidence type="ECO:0000313" key="5">
    <source>
        <dbReference type="Proteomes" id="UP000787472"/>
    </source>
</evidence>